<evidence type="ECO:0000256" key="2">
    <source>
        <dbReference type="ARBA" id="ARBA00022771"/>
    </source>
</evidence>
<organism evidence="7">
    <name type="scientific">Eremomyces bilateralis CBS 781.70</name>
    <dbReference type="NCBI Taxonomy" id="1392243"/>
    <lineage>
        <taxon>Eukaryota</taxon>
        <taxon>Fungi</taxon>
        <taxon>Dikarya</taxon>
        <taxon>Ascomycota</taxon>
        <taxon>Pezizomycotina</taxon>
        <taxon>Dothideomycetes</taxon>
        <taxon>Dothideomycetes incertae sedis</taxon>
        <taxon>Eremomycetales</taxon>
        <taxon>Eremomycetaceae</taxon>
        <taxon>Eremomyces</taxon>
    </lineage>
</organism>
<feature type="compositionally biased region" description="Low complexity" evidence="5">
    <location>
        <begin position="1048"/>
        <end position="1061"/>
    </location>
</feature>
<keyword evidence="8" id="KW-1185">Reference proteome</keyword>
<feature type="compositionally biased region" description="Acidic residues" evidence="5">
    <location>
        <begin position="599"/>
        <end position="608"/>
    </location>
</feature>
<feature type="region of interest" description="Disordered" evidence="5">
    <location>
        <begin position="351"/>
        <end position="494"/>
    </location>
</feature>
<feature type="region of interest" description="Disordered" evidence="5">
    <location>
        <begin position="1091"/>
        <end position="1160"/>
    </location>
</feature>
<feature type="compositionally biased region" description="Low complexity" evidence="5">
    <location>
        <begin position="952"/>
        <end position="976"/>
    </location>
</feature>
<feature type="compositionally biased region" description="Polar residues" evidence="5">
    <location>
        <begin position="879"/>
        <end position="918"/>
    </location>
</feature>
<feature type="region of interest" description="Disordered" evidence="5">
    <location>
        <begin position="647"/>
        <end position="671"/>
    </location>
</feature>
<dbReference type="RefSeq" id="XP_033537111.1">
    <property type="nucleotide sequence ID" value="XM_033678745.1"/>
</dbReference>
<dbReference type="SUPFAM" id="SSF57850">
    <property type="entry name" value="RING/U-box"/>
    <property type="match status" value="1"/>
</dbReference>
<feature type="region of interest" description="Disordered" evidence="5">
    <location>
        <begin position="1"/>
        <end position="74"/>
    </location>
</feature>
<evidence type="ECO:0000256" key="5">
    <source>
        <dbReference type="SAM" id="MobiDB-lite"/>
    </source>
</evidence>
<evidence type="ECO:0000259" key="6">
    <source>
        <dbReference type="PROSITE" id="PS50089"/>
    </source>
</evidence>
<feature type="compositionally biased region" description="Acidic residues" evidence="5">
    <location>
        <begin position="371"/>
        <end position="403"/>
    </location>
</feature>
<feature type="region of interest" description="Disordered" evidence="5">
    <location>
        <begin position="1032"/>
        <end position="1061"/>
    </location>
</feature>
<feature type="compositionally biased region" description="Low complexity" evidence="5">
    <location>
        <begin position="920"/>
        <end position="936"/>
    </location>
</feature>
<feature type="compositionally biased region" description="Basic and acidic residues" evidence="5">
    <location>
        <begin position="802"/>
        <end position="813"/>
    </location>
</feature>
<dbReference type="PANTHER" id="PTHR15898">
    <property type="entry name" value="BIFUNCTIONAL APOPTOSIS REGULATOR"/>
    <property type="match status" value="1"/>
</dbReference>
<evidence type="ECO:0000256" key="3">
    <source>
        <dbReference type="ARBA" id="ARBA00022833"/>
    </source>
</evidence>
<keyword evidence="2 4" id="KW-0863">Zinc-finger</keyword>
<reference evidence="9" key="2">
    <citation type="submission" date="2020-04" db="EMBL/GenBank/DDBJ databases">
        <authorList>
            <consortium name="NCBI Genome Project"/>
        </authorList>
    </citation>
    <scope>NUCLEOTIDE SEQUENCE</scope>
    <source>
        <strain evidence="9">CBS 781.70</strain>
    </source>
</reference>
<dbReference type="Proteomes" id="UP000504638">
    <property type="component" value="Unplaced"/>
</dbReference>
<protein>
    <recommendedName>
        <fullName evidence="6">RING-type domain-containing protein</fullName>
    </recommendedName>
</protein>
<dbReference type="AlphaFoldDB" id="A0A6G1GC54"/>
<name>A0A6G1GC54_9PEZI</name>
<feature type="region of interest" description="Disordered" evidence="5">
    <location>
        <begin position="710"/>
        <end position="739"/>
    </location>
</feature>
<feature type="region of interest" description="Disordered" evidence="5">
    <location>
        <begin position="879"/>
        <end position="991"/>
    </location>
</feature>
<gene>
    <name evidence="7 9" type="ORF">P152DRAFT_455193</name>
</gene>
<dbReference type="SMART" id="SM00184">
    <property type="entry name" value="RING"/>
    <property type="match status" value="1"/>
</dbReference>
<feature type="compositionally biased region" description="Low complexity" evidence="5">
    <location>
        <begin position="35"/>
        <end position="44"/>
    </location>
</feature>
<dbReference type="Pfam" id="PF13923">
    <property type="entry name" value="zf-C3HC4_2"/>
    <property type="match status" value="1"/>
</dbReference>
<dbReference type="GeneID" id="54419315"/>
<feature type="compositionally biased region" description="Low complexity" evidence="5">
    <location>
        <begin position="647"/>
        <end position="656"/>
    </location>
</feature>
<dbReference type="InterPro" id="IPR013083">
    <property type="entry name" value="Znf_RING/FYVE/PHD"/>
</dbReference>
<dbReference type="Gene3D" id="3.30.40.10">
    <property type="entry name" value="Zinc/RING finger domain, C3HC4 (zinc finger)"/>
    <property type="match status" value="1"/>
</dbReference>
<evidence type="ECO:0000313" key="9">
    <source>
        <dbReference type="RefSeq" id="XP_033537111.1"/>
    </source>
</evidence>
<feature type="compositionally biased region" description="Basic and acidic residues" evidence="5">
    <location>
        <begin position="937"/>
        <end position="950"/>
    </location>
</feature>
<dbReference type="PANTHER" id="PTHR15898:SF13">
    <property type="entry name" value="BIFUNCTIONAL APOPTOSIS REGULATOR"/>
    <property type="match status" value="1"/>
</dbReference>
<reference evidence="7 9" key="1">
    <citation type="submission" date="2020-01" db="EMBL/GenBank/DDBJ databases">
        <authorList>
            <consortium name="DOE Joint Genome Institute"/>
            <person name="Haridas S."/>
            <person name="Albert R."/>
            <person name="Binder M."/>
            <person name="Bloem J."/>
            <person name="Labutti K."/>
            <person name="Salamov A."/>
            <person name="Andreopoulos B."/>
            <person name="Baker S.E."/>
            <person name="Barry K."/>
            <person name="Bills G."/>
            <person name="Bluhm B.H."/>
            <person name="Cannon C."/>
            <person name="Castanera R."/>
            <person name="Culley D.E."/>
            <person name="Daum C."/>
            <person name="Ezra D."/>
            <person name="Gonzalez J.B."/>
            <person name="Henrissat B."/>
            <person name="Kuo A."/>
            <person name="Liang C."/>
            <person name="Lipzen A."/>
            <person name="Lutzoni F."/>
            <person name="Magnuson J."/>
            <person name="Mondo S."/>
            <person name="Nolan M."/>
            <person name="Ohm R."/>
            <person name="Pangilinan J."/>
            <person name="Park H.-J."/>
            <person name="Ramirez L."/>
            <person name="Alfaro M."/>
            <person name="Sun H."/>
            <person name="Tritt A."/>
            <person name="Yoshinaga Y."/>
            <person name="Zwiers L.-H."/>
            <person name="Turgeon B.G."/>
            <person name="Goodwin S.B."/>
            <person name="Spatafora J.W."/>
            <person name="Crous P.W."/>
            <person name="Grigoriev I.V."/>
        </authorList>
    </citation>
    <scope>NUCLEOTIDE SEQUENCE</scope>
    <source>
        <strain evidence="7 9">CBS 781.70</strain>
    </source>
</reference>
<dbReference type="CDD" id="cd16568">
    <property type="entry name" value="RING-HC_ScPSH1-like"/>
    <property type="match status" value="1"/>
</dbReference>
<dbReference type="GO" id="GO:0005634">
    <property type="term" value="C:nucleus"/>
    <property type="evidence" value="ECO:0007669"/>
    <property type="project" value="TreeGrafter"/>
</dbReference>
<keyword evidence="3" id="KW-0862">Zinc</keyword>
<feature type="region of interest" description="Disordered" evidence="5">
    <location>
        <begin position="797"/>
        <end position="861"/>
    </location>
</feature>
<dbReference type="GO" id="GO:0008270">
    <property type="term" value="F:zinc ion binding"/>
    <property type="evidence" value="ECO:0007669"/>
    <property type="project" value="UniProtKB-KW"/>
</dbReference>
<keyword evidence="1" id="KW-0479">Metal-binding</keyword>
<reference evidence="9" key="3">
    <citation type="submission" date="2025-04" db="UniProtKB">
        <authorList>
            <consortium name="RefSeq"/>
        </authorList>
    </citation>
    <scope>IDENTIFICATION</scope>
    <source>
        <strain evidence="9">CBS 781.70</strain>
    </source>
</reference>
<feature type="region of interest" description="Disordered" evidence="5">
    <location>
        <begin position="507"/>
        <end position="618"/>
    </location>
</feature>
<dbReference type="GO" id="GO:0043161">
    <property type="term" value="P:proteasome-mediated ubiquitin-dependent protein catabolic process"/>
    <property type="evidence" value="ECO:0007669"/>
    <property type="project" value="TreeGrafter"/>
</dbReference>
<dbReference type="InterPro" id="IPR001841">
    <property type="entry name" value="Znf_RING"/>
</dbReference>
<dbReference type="InterPro" id="IPR017907">
    <property type="entry name" value="Znf_RING_CS"/>
</dbReference>
<feature type="compositionally biased region" description="Polar residues" evidence="5">
    <location>
        <begin position="537"/>
        <end position="571"/>
    </location>
</feature>
<dbReference type="EMBL" id="ML975151">
    <property type="protein sequence ID" value="KAF1815480.1"/>
    <property type="molecule type" value="Genomic_DNA"/>
</dbReference>
<feature type="compositionally biased region" description="Acidic residues" evidence="5">
    <location>
        <begin position="452"/>
        <end position="464"/>
    </location>
</feature>
<evidence type="ECO:0000313" key="7">
    <source>
        <dbReference type="EMBL" id="KAF1815480.1"/>
    </source>
</evidence>
<dbReference type="PROSITE" id="PS50089">
    <property type="entry name" value="ZF_RING_2"/>
    <property type="match status" value="1"/>
</dbReference>
<feature type="compositionally biased region" description="Polar residues" evidence="5">
    <location>
        <begin position="728"/>
        <end position="737"/>
    </location>
</feature>
<evidence type="ECO:0000256" key="4">
    <source>
        <dbReference type="PROSITE-ProRule" id="PRU00175"/>
    </source>
</evidence>
<proteinExistence type="predicted"/>
<dbReference type="OrthoDB" id="6105938at2759"/>
<feature type="compositionally biased region" description="Polar residues" evidence="5">
    <location>
        <begin position="483"/>
        <end position="492"/>
    </location>
</feature>
<feature type="domain" description="RING-type" evidence="6">
    <location>
        <begin position="108"/>
        <end position="149"/>
    </location>
</feature>
<feature type="region of interest" description="Disordered" evidence="5">
    <location>
        <begin position="179"/>
        <end position="206"/>
    </location>
</feature>
<evidence type="ECO:0000256" key="1">
    <source>
        <dbReference type="ARBA" id="ARBA00022723"/>
    </source>
</evidence>
<dbReference type="PROSITE" id="PS00518">
    <property type="entry name" value="ZF_RING_1"/>
    <property type="match status" value="1"/>
</dbReference>
<feature type="compositionally biased region" description="Basic and acidic residues" evidence="5">
    <location>
        <begin position="609"/>
        <end position="618"/>
    </location>
</feature>
<feature type="compositionally biased region" description="Basic and acidic residues" evidence="5">
    <location>
        <begin position="179"/>
        <end position="200"/>
    </location>
</feature>
<accession>A0A6G1GC54</accession>
<sequence length="1160" mass="126720">MEAVGQASPSNASRAREKPPSRRSQNSPNIPNHVASASSTSLASDRSRRYSKNSQEGLKLPRSSDGSLASSSKTQSSESIIMAAAKKNEELLSSLKSDMESIRSIASCKICARLLYEPYIISCGHTFCYSCLCTWFSNNKHNKTCPDCRAAVHEMPAPAYLLKELITVMISRTELLPSSEKDEHERWQKEEAEAVQKDKNNTNPQHGGLFKGAFKRRFGTDAYHDDEDNVDRCPACHHEVVQGMCSHCDWNDWDIETGDSDSAVFRDVWGGSLRGFSDDDARTDDVDADDLDHDLDMTDNDLDSDIIAVMAHEHLASAEFGDYDGNNYIQQWMNRRGGPPSPQGIRRMRPLAAHSAAGSRRRSNTASLMSDEIDMDTVEEEDEDEDEDEEDSSMADFLDDDNIELASQTSSSTGASGTPQPEQRPNHPRRAIVIVSDSPEPRGPSTSRSTSLDEESDEDDEDESPISHIRRRQTRVQARLNRNRNVPSSNMDPENHLFHQALRNRGWSPLDQGASAGVEEGGGEYDEDSDGGRTTVGLETNTNHALRNRNSGSLTPTADTYNAASTSSPRPRTTRFPDGSRGLRRRSSVLSVSSINYEGEADDDDSDIDRDGDSTMGDVRRASNARLGASISRPSVGVQQVLGDGLDGVSDGSSDESIARHQGRRRTRQRRDYDPRISFMFAEHQNFERNVSMEREDDVFAQLELLRGSTPIHRPGTSNRNRRNAANTMNGHTNSAYAQHPAYPVEQASPDRRRTPGIGRRASNNRLMAAAAQTDGFTPSFVPASSAHLGNSGNGIYIDGRGSVDPDPRDSRPNIRAASNPIASGATIPDAIVRPMSRQNSRPPSATGRRPTAPVNAPYQSPFMGPGLNFAARSVQQSLNSAVRTMQQSHNPFAPRLQTNVRPRQSSQRLREQTSTATIRPRTSTRTMRTPPSQSSMRDHDTASGPDRSRTPRASVAPSSSSQHSPSSARPQASRANLRPQPSQARLMPQPSTRLLRAAVDQVTNMPPITPLNGVLDDAERRRRASELVRRRERELLQGSTPRRVHGSDAISVSSGPSSARSSAAPLGTAFNPITFSNAASSANIARQRAVSGPAAPFVPPRRTERPQAATGEGSTHTNAGIQGLRPRSGVGLPGVAENFGQQLARENVASTAARGERSR</sequence>
<evidence type="ECO:0000313" key="8">
    <source>
        <dbReference type="Proteomes" id="UP000504638"/>
    </source>
</evidence>
<feature type="compositionally biased region" description="Low complexity" evidence="5">
    <location>
        <begin position="406"/>
        <end position="421"/>
    </location>
</feature>
<dbReference type="GO" id="GO:0061630">
    <property type="term" value="F:ubiquitin protein ligase activity"/>
    <property type="evidence" value="ECO:0007669"/>
    <property type="project" value="TreeGrafter"/>
</dbReference>